<keyword evidence="5" id="KW-0408">Iron</keyword>
<dbReference type="PROSITE" id="PS51918">
    <property type="entry name" value="RADICAL_SAM"/>
    <property type="match status" value="1"/>
</dbReference>
<dbReference type="InterPro" id="IPR006638">
    <property type="entry name" value="Elp3/MiaA/NifB-like_rSAM"/>
</dbReference>
<evidence type="ECO:0000259" key="9">
    <source>
        <dbReference type="PROSITE" id="PS51918"/>
    </source>
</evidence>
<evidence type="ECO:0000313" key="10">
    <source>
        <dbReference type="EMBL" id="BDQ38722.1"/>
    </source>
</evidence>
<feature type="region of interest" description="Disordered" evidence="8">
    <location>
        <begin position="320"/>
        <end position="359"/>
    </location>
</feature>
<proteinExistence type="predicted"/>
<dbReference type="InterPro" id="IPR013785">
    <property type="entry name" value="Aldolase_TIM"/>
</dbReference>
<keyword evidence="11" id="KW-1185">Reference proteome</keyword>
<evidence type="ECO:0000256" key="5">
    <source>
        <dbReference type="ARBA" id="ARBA00023004"/>
    </source>
</evidence>
<dbReference type="SUPFAM" id="SSF102114">
    <property type="entry name" value="Radical SAM enzymes"/>
    <property type="match status" value="1"/>
</dbReference>
<feature type="compositionally biased region" description="Polar residues" evidence="8">
    <location>
        <begin position="321"/>
        <end position="345"/>
    </location>
</feature>
<dbReference type="SFLD" id="SFLDG01280">
    <property type="entry name" value="HydE/PylB-like"/>
    <property type="match status" value="1"/>
</dbReference>
<evidence type="ECO:0000256" key="2">
    <source>
        <dbReference type="ARBA" id="ARBA00022485"/>
    </source>
</evidence>
<reference evidence="10 11" key="1">
    <citation type="submission" date="2022-08" db="EMBL/GenBank/DDBJ databases">
        <title>Genome Sequence of the sulphate-reducing bacterium, Pseudodesulfovibrio sp. SYK.</title>
        <authorList>
            <person name="Kondo R."/>
            <person name="Kataoka T."/>
        </authorList>
    </citation>
    <scope>NUCLEOTIDE SEQUENCE [LARGE SCALE GENOMIC DNA]</scope>
    <source>
        <strain evidence="10 11">SYK</strain>
    </source>
</reference>
<dbReference type="SFLD" id="SFLDG01060">
    <property type="entry name" value="BATS_domain_containing"/>
    <property type="match status" value="1"/>
</dbReference>
<keyword evidence="4" id="KW-0479">Metal-binding</keyword>
<dbReference type="EMBL" id="AP026709">
    <property type="protein sequence ID" value="BDQ38722.1"/>
    <property type="molecule type" value="Genomic_DNA"/>
</dbReference>
<dbReference type="InterPro" id="IPR024021">
    <property type="entry name" value="FeFe-hyd_HydE_rSAM"/>
</dbReference>
<evidence type="ECO:0000256" key="7">
    <source>
        <dbReference type="ARBA" id="ARBA00034078"/>
    </source>
</evidence>
<dbReference type="SMART" id="SM00876">
    <property type="entry name" value="BATS"/>
    <property type="match status" value="1"/>
</dbReference>
<keyword evidence="3" id="KW-0949">S-adenosyl-L-methionine</keyword>
<comment type="cofactor">
    <cofactor evidence="1">
        <name>[4Fe-4S] cluster</name>
        <dbReference type="ChEBI" id="CHEBI:49883"/>
    </cofactor>
</comment>
<dbReference type="SMART" id="SM00729">
    <property type="entry name" value="Elp3"/>
    <property type="match status" value="1"/>
</dbReference>
<dbReference type="Proteomes" id="UP001317742">
    <property type="component" value="Chromosome"/>
</dbReference>
<organism evidence="10 11">
    <name type="scientific">Pseudodesulfovibrio nedwellii</name>
    <dbReference type="NCBI Taxonomy" id="2973072"/>
    <lineage>
        <taxon>Bacteria</taxon>
        <taxon>Pseudomonadati</taxon>
        <taxon>Thermodesulfobacteriota</taxon>
        <taxon>Desulfovibrionia</taxon>
        <taxon>Desulfovibrionales</taxon>
        <taxon>Desulfovibrionaceae</taxon>
    </lineage>
</organism>
<comment type="cofactor">
    <cofactor evidence="7">
        <name>[2Fe-2S] cluster</name>
        <dbReference type="ChEBI" id="CHEBI:190135"/>
    </cofactor>
</comment>
<dbReference type="PIRSF" id="PIRSF004762">
    <property type="entry name" value="CHP00423"/>
    <property type="match status" value="1"/>
</dbReference>
<dbReference type="InterPro" id="IPR034422">
    <property type="entry name" value="HydE/PylB-like"/>
</dbReference>
<dbReference type="InterPro" id="IPR007197">
    <property type="entry name" value="rSAM"/>
</dbReference>
<feature type="domain" description="Radical SAM core" evidence="9">
    <location>
        <begin position="35"/>
        <end position="255"/>
    </location>
</feature>
<dbReference type="InterPro" id="IPR058240">
    <property type="entry name" value="rSAM_sf"/>
</dbReference>
<evidence type="ECO:0000256" key="8">
    <source>
        <dbReference type="SAM" id="MobiDB-lite"/>
    </source>
</evidence>
<keyword evidence="6" id="KW-0411">Iron-sulfur</keyword>
<gene>
    <name evidence="10" type="primary">hydE</name>
    <name evidence="10" type="ORF">SYK_30820</name>
</gene>
<dbReference type="RefSeq" id="WP_281761215.1">
    <property type="nucleotide sequence ID" value="NZ_AP026709.1"/>
</dbReference>
<accession>A0ABM8B4G8</accession>
<feature type="compositionally biased region" description="Basic and acidic residues" evidence="8">
    <location>
        <begin position="349"/>
        <end position="359"/>
    </location>
</feature>
<dbReference type="InterPro" id="IPR010722">
    <property type="entry name" value="BATS_dom"/>
</dbReference>
<dbReference type="SFLD" id="SFLDS00029">
    <property type="entry name" value="Radical_SAM"/>
    <property type="match status" value="1"/>
</dbReference>
<sequence length="359" mass="39566">MYTLKEHDILTYLTGANDKELFGRANATQSQEFGNGIYLRAIIEFSNVCNKKCHYCGLRAPNKGITRYRMGNETILNAASLAVSQGAGTIVLQSGDDFSYSTQSIGTLIKEIKTQHDVAVTLSLGDRGVDEYAFWRECGADRCLLKLETTNPRLYKRLRDGEEFSSRLHRVESLRHLGYEVGSGVITDLPDSNLISTLQDILFLTALDLDMIAVGPFIPHPQTPLAQVAPGSIELSHRVTAILRILNPHANIPATSALSALEPESQRLALTRGCNVIMPSMTPEDHRADYTIYPGKNASNIDITDSLTHAKSMIRSLGLVPSSSKGFSPRRNNVQQSTPRNTTGHNPRRTKECRQVITG</sequence>
<dbReference type="CDD" id="cd01335">
    <property type="entry name" value="Radical_SAM"/>
    <property type="match status" value="1"/>
</dbReference>
<evidence type="ECO:0000256" key="4">
    <source>
        <dbReference type="ARBA" id="ARBA00022723"/>
    </source>
</evidence>
<dbReference type="PANTHER" id="PTHR43726">
    <property type="entry name" value="3-METHYLORNITHINE SYNTHASE"/>
    <property type="match status" value="1"/>
</dbReference>
<dbReference type="Pfam" id="PF04055">
    <property type="entry name" value="Radical_SAM"/>
    <property type="match status" value="1"/>
</dbReference>
<dbReference type="NCBIfam" id="TIGR03956">
    <property type="entry name" value="rSAM_HydE"/>
    <property type="match status" value="1"/>
</dbReference>
<evidence type="ECO:0000313" key="11">
    <source>
        <dbReference type="Proteomes" id="UP001317742"/>
    </source>
</evidence>
<evidence type="ECO:0000256" key="1">
    <source>
        <dbReference type="ARBA" id="ARBA00001966"/>
    </source>
</evidence>
<evidence type="ECO:0000256" key="3">
    <source>
        <dbReference type="ARBA" id="ARBA00022691"/>
    </source>
</evidence>
<evidence type="ECO:0000256" key="6">
    <source>
        <dbReference type="ARBA" id="ARBA00023014"/>
    </source>
</evidence>
<protein>
    <submittedName>
        <fullName evidence="10">[FeFe] hydrogenase H-cluster radical SAM maturase HydE</fullName>
    </submittedName>
</protein>
<dbReference type="PANTHER" id="PTHR43726:SF1">
    <property type="entry name" value="BIOTIN SYNTHASE"/>
    <property type="match status" value="1"/>
</dbReference>
<name>A0ABM8B4G8_9BACT</name>
<dbReference type="Gene3D" id="3.20.20.70">
    <property type="entry name" value="Aldolase class I"/>
    <property type="match status" value="1"/>
</dbReference>
<keyword evidence="2" id="KW-0004">4Fe-4S</keyword>